<protein>
    <recommendedName>
        <fullName evidence="2">Ig-like domain-containing protein</fullName>
    </recommendedName>
</protein>
<name>A0A6A5FLP1_PERFL</name>
<dbReference type="InterPro" id="IPR036179">
    <property type="entry name" value="Ig-like_dom_sf"/>
</dbReference>
<dbReference type="Gene3D" id="2.60.40.10">
    <property type="entry name" value="Immunoglobulins"/>
    <property type="match status" value="2"/>
</dbReference>
<evidence type="ECO:0000313" key="3">
    <source>
        <dbReference type="EMBL" id="KAF1394698.1"/>
    </source>
</evidence>
<dbReference type="InterPro" id="IPR003598">
    <property type="entry name" value="Ig_sub2"/>
</dbReference>
<keyword evidence="1" id="KW-0472">Membrane</keyword>
<dbReference type="Proteomes" id="UP000465112">
    <property type="component" value="Chromosome 1"/>
</dbReference>
<dbReference type="SUPFAM" id="SSF48726">
    <property type="entry name" value="Immunoglobulin"/>
    <property type="match status" value="2"/>
</dbReference>
<evidence type="ECO:0000313" key="4">
    <source>
        <dbReference type="Proteomes" id="UP000465112"/>
    </source>
</evidence>
<keyword evidence="1" id="KW-0812">Transmembrane</keyword>
<gene>
    <name evidence="3" type="ORF">PFLUV_G00003850</name>
</gene>
<evidence type="ECO:0000256" key="1">
    <source>
        <dbReference type="SAM" id="Phobius"/>
    </source>
</evidence>
<evidence type="ECO:0000259" key="2">
    <source>
        <dbReference type="PROSITE" id="PS50835"/>
    </source>
</evidence>
<proteinExistence type="predicted"/>
<dbReference type="InterPro" id="IPR013783">
    <property type="entry name" value="Ig-like_fold"/>
</dbReference>
<feature type="transmembrane region" description="Helical" evidence="1">
    <location>
        <begin position="170"/>
        <end position="196"/>
    </location>
</feature>
<comment type="caution">
    <text evidence="3">The sequence shown here is derived from an EMBL/GenBank/DDBJ whole genome shotgun (WGS) entry which is preliminary data.</text>
</comment>
<dbReference type="SMART" id="SM00409">
    <property type="entry name" value="IG"/>
    <property type="match status" value="2"/>
</dbReference>
<reference evidence="3 4" key="1">
    <citation type="submission" date="2019-06" db="EMBL/GenBank/DDBJ databases">
        <title>A chromosome-scale genome assembly of the European perch, Perca fluviatilis.</title>
        <authorList>
            <person name="Roques C."/>
            <person name="Zahm M."/>
            <person name="Cabau C."/>
            <person name="Klopp C."/>
            <person name="Bouchez O."/>
            <person name="Donnadieu C."/>
            <person name="Kuhl H."/>
            <person name="Gislard M."/>
            <person name="Guendouz S."/>
            <person name="Journot L."/>
            <person name="Haffray P."/>
            <person name="Bestin A."/>
            <person name="Morvezen R."/>
            <person name="Feron R."/>
            <person name="Wen M."/>
            <person name="Jouanno E."/>
            <person name="Herpin A."/>
            <person name="Schartl M."/>
            <person name="Postlethwait J."/>
            <person name="Schaerlinger B."/>
            <person name="Chardard D."/>
            <person name="Lecocq T."/>
            <person name="Poncet C."/>
            <person name="Jaffrelo L."/>
            <person name="Lampietro C."/>
            <person name="Guiguen Y."/>
        </authorList>
    </citation>
    <scope>NUCLEOTIDE SEQUENCE [LARGE SCALE GENOMIC DNA]</scope>
    <source>
        <tissue evidence="3">Blood</tissue>
    </source>
</reference>
<feature type="domain" description="Ig-like" evidence="2">
    <location>
        <begin position="59"/>
        <end position="148"/>
    </location>
</feature>
<keyword evidence="1" id="KW-1133">Transmembrane helix</keyword>
<dbReference type="SMART" id="SM00408">
    <property type="entry name" value="IGc2"/>
    <property type="match status" value="1"/>
</dbReference>
<dbReference type="AlphaFoldDB" id="A0A6A5FLP1"/>
<dbReference type="PANTHER" id="PTHR46013:SF4">
    <property type="entry name" value="B-CELL RECEPTOR CD22-RELATED"/>
    <property type="match status" value="1"/>
</dbReference>
<dbReference type="InterPro" id="IPR003599">
    <property type="entry name" value="Ig_sub"/>
</dbReference>
<sequence>MKWYTVHRNGSKTVQKELSTDENRVTYNMSAESNFTLTVKDLRESDANDYCCGETTDDPELCWNNKTELRVAGLELRMDPAEVIEGQNVTLTCNTSCPLPNNPIYTWYLNSQPLDQPENLKKLKLDQFSSENAGNYSCAVNSRTSIIAFGDIPQTVNTELKKAAAEAASAAVAAAAAAGVCALLLAITLLVVFFWIRKQRASGQSPKEEATDNTEQLNPDPVYENILARPAEQEELHYSRVYFSRSQAEPLYSTVQPHQPNRQEHVAYYTSIE</sequence>
<dbReference type="PROSITE" id="PS50835">
    <property type="entry name" value="IG_LIKE"/>
    <property type="match status" value="1"/>
</dbReference>
<dbReference type="EMBL" id="VHII01000001">
    <property type="protein sequence ID" value="KAF1394698.1"/>
    <property type="molecule type" value="Genomic_DNA"/>
</dbReference>
<keyword evidence="4" id="KW-1185">Reference proteome</keyword>
<dbReference type="Pfam" id="PF13895">
    <property type="entry name" value="Ig_2"/>
    <property type="match status" value="1"/>
</dbReference>
<dbReference type="InterPro" id="IPR007110">
    <property type="entry name" value="Ig-like_dom"/>
</dbReference>
<accession>A0A6A5FLP1</accession>
<organism evidence="3 4">
    <name type="scientific">Perca fluviatilis</name>
    <name type="common">European perch</name>
    <dbReference type="NCBI Taxonomy" id="8168"/>
    <lineage>
        <taxon>Eukaryota</taxon>
        <taxon>Metazoa</taxon>
        <taxon>Chordata</taxon>
        <taxon>Craniata</taxon>
        <taxon>Vertebrata</taxon>
        <taxon>Euteleostomi</taxon>
        <taxon>Actinopterygii</taxon>
        <taxon>Neopterygii</taxon>
        <taxon>Teleostei</taxon>
        <taxon>Neoteleostei</taxon>
        <taxon>Acanthomorphata</taxon>
        <taxon>Eupercaria</taxon>
        <taxon>Perciformes</taxon>
        <taxon>Percoidei</taxon>
        <taxon>Percidae</taxon>
        <taxon>Percinae</taxon>
        <taxon>Perca</taxon>
    </lineage>
</organism>
<dbReference type="PANTHER" id="PTHR46013">
    <property type="entry name" value="VASCULAR CELL ADHESION MOLECULE 1"/>
    <property type="match status" value="1"/>
</dbReference>